<dbReference type="PANTHER" id="PTHR37813:SF1">
    <property type="entry name" value="FELS-2 PROPHAGE PROTEIN"/>
    <property type="match status" value="1"/>
</dbReference>
<comment type="caution">
    <text evidence="4">The sequence shown here is derived from an EMBL/GenBank/DDBJ whole genome shotgun (WGS) entry which is preliminary data.</text>
</comment>
<dbReference type="EMBL" id="LUSW01000001">
    <property type="protein sequence ID" value="RAT38321.1"/>
    <property type="molecule type" value="Genomic_DNA"/>
</dbReference>
<dbReference type="PANTHER" id="PTHR37813">
    <property type="entry name" value="FELS-2 PROPHAGE PROTEIN"/>
    <property type="match status" value="1"/>
</dbReference>
<sequence length="666" mass="71314">MADSFQLKAIITAVDKLSEPLKGMSKKMRGFQKEFSSVMAGAAAMGAGISTAFAYPISQAISFESGMADVKKVVNFETPEQFKQMGEDILNLSTQLPMAAEGIAQIVAAGGQAGIARNELSKFAADAVKMGVAFDQTAEQSGQMMAQWRTAFKMGQNEVVALADKINYLGNNGPANAAKISDIVTRIGPLGSVAGIASGEIAAMGATISGMGVESEIAATGVKNFMLSLTAGKSATASQKKALNFLKIDPSQLASDMQKDSKTAMLKVLESLSKVPKSKQSAVMNALFGKESLGAIAPLLTNLDLLRTNFNRVSEAQQYAGSMQQEYESRAATTANSIELIKNQFNAASITIGSIFLPDIVELTKKMQPFLEKFRNWSRANPDLIRRVLKLGLTLVGVSASVGLVTKTFRGLEAVMKMSTLGKLVTLMVIGAGLIVDNWDTVGPVVKNVADQVNSFVQSIGGWENIMTSVATFTAGKWLTDMVTGIGGANKEAGGLKNNLRSIAQMGVITVTIGVMFDIMKRLDKLHEDASNRHVDVGTYLTNNLHKNEEERGYTGFIPRLKELLGIQVHEDTNKLHSDVGAVLGSNNGPKGDRSDHAGFLFNLKEMLGIDPNYDPMKPVLTPKQSAEITVKFENSPQGMQVAPAGGGVLPWFNYDVGYSRFSHKN</sequence>
<organism evidence="4 5">
    <name type="scientific">Lonsdalea populi</name>
    <dbReference type="NCBI Taxonomy" id="1172565"/>
    <lineage>
        <taxon>Bacteria</taxon>
        <taxon>Pseudomonadati</taxon>
        <taxon>Pseudomonadota</taxon>
        <taxon>Gammaproteobacteria</taxon>
        <taxon>Enterobacterales</taxon>
        <taxon>Pectobacteriaceae</taxon>
        <taxon>Lonsdalea</taxon>
    </lineage>
</organism>
<proteinExistence type="predicted"/>
<evidence type="ECO:0000313" key="5">
    <source>
        <dbReference type="Proteomes" id="UP000250186"/>
    </source>
</evidence>
<name>A0ABX9ETR5_9GAMM</name>
<keyword evidence="2" id="KW-0472">Membrane</keyword>
<gene>
    <name evidence="4" type="ORF">AU492_00665</name>
</gene>
<evidence type="ECO:0000256" key="1">
    <source>
        <dbReference type="ARBA" id="ARBA00022612"/>
    </source>
</evidence>
<keyword evidence="2" id="KW-1133">Transmembrane helix</keyword>
<keyword evidence="5" id="KW-1185">Reference proteome</keyword>
<protein>
    <submittedName>
        <fullName evidence="4">Phage tail tape measure protein</fullName>
    </submittedName>
</protein>
<feature type="domain" description="Phage tail tape measure protein" evidence="3">
    <location>
        <begin position="87"/>
        <end position="289"/>
    </location>
</feature>
<keyword evidence="1" id="KW-1188">Viral release from host cell</keyword>
<evidence type="ECO:0000256" key="2">
    <source>
        <dbReference type="SAM" id="Phobius"/>
    </source>
</evidence>
<dbReference type="NCBIfam" id="TIGR01760">
    <property type="entry name" value="tape_meas_TP901"/>
    <property type="match status" value="1"/>
</dbReference>
<dbReference type="InterPro" id="IPR010090">
    <property type="entry name" value="Phage_tape_meas"/>
</dbReference>
<keyword evidence="2" id="KW-0812">Transmembrane</keyword>
<accession>A0ABX9ETR5</accession>
<feature type="transmembrane region" description="Helical" evidence="2">
    <location>
        <begin position="35"/>
        <end position="55"/>
    </location>
</feature>
<dbReference type="Proteomes" id="UP000250186">
    <property type="component" value="Unassembled WGS sequence"/>
</dbReference>
<dbReference type="RefSeq" id="WP_112092079.1">
    <property type="nucleotide sequence ID" value="NZ_LUSR01000001.1"/>
</dbReference>
<evidence type="ECO:0000259" key="3">
    <source>
        <dbReference type="Pfam" id="PF10145"/>
    </source>
</evidence>
<dbReference type="Pfam" id="PF10145">
    <property type="entry name" value="PhageMin_Tail"/>
    <property type="match status" value="1"/>
</dbReference>
<evidence type="ECO:0000313" key="4">
    <source>
        <dbReference type="EMBL" id="RAT38321.1"/>
    </source>
</evidence>
<reference evidence="4 5" key="1">
    <citation type="submission" date="2016-02" db="EMBL/GenBank/DDBJ databases">
        <title>Species-wide whole genome sequencing reveals diversity, host range in Lonsdalea quercina.</title>
        <authorList>
            <person name="Li Y."/>
        </authorList>
    </citation>
    <scope>NUCLEOTIDE SEQUENCE [LARGE SCALE GENOMIC DNA]</scope>
    <source>
        <strain evidence="4 5">CFCC 12721</strain>
    </source>
</reference>